<keyword evidence="7" id="KW-1185">Reference proteome</keyword>
<dbReference type="InterPro" id="IPR001764">
    <property type="entry name" value="Glyco_hydro_3_N"/>
</dbReference>
<evidence type="ECO:0000313" key="7">
    <source>
        <dbReference type="Proteomes" id="UP001354989"/>
    </source>
</evidence>
<dbReference type="Pfam" id="PF07691">
    <property type="entry name" value="PA14"/>
    <property type="match status" value="1"/>
</dbReference>
<dbReference type="PANTHER" id="PTHR42721">
    <property type="entry name" value="SUGAR HYDROLASE-RELATED"/>
    <property type="match status" value="1"/>
</dbReference>
<evidence type="ECO:0000259" key="5">
    <source>
        <dbReference type="PROSITE" id="PS51820"/>
    </source>
</evidence>
<dbReference type="PRINTS" id="PR00133">
    <property type="entry name" value="GLHYDRLASE3"/>
</dbReference>
<dbReference type="PROSITE" id="PS51820">
    <property type="entry name" value="PA14"/>
    <property type="match status" value="1"/>
</dbReference>
<dbReference type="Gene3D" id="3.20.20.300">
    <property type="entry name" value="Glycoside hydrolase, family 3, N-terminal domain"/>
    <property type="match status" value="1"/>
</dbReference>
<proteinExistence type="inferred from homology"/>
<geneLocation type="plasmid" evidence="6 7">
    <name>pPP1</name>
</geneLocation>
<dbReference type="SMART" id="SM01217">
    <property type="entry name" value="Fn3_like"/>
    <property type="match status" value="1"/>
</dbReference>
<dbReference type="PANTHER" id="PTHR42721:SF3">
    <property type="entry name" value="BETA-D-XYLOSIDASE 5-RELATED"/>
    <property type="match status" value="1"/>
</dbReference>
<dbReference type="EMBL" id="AP025293">
    <property type="protein sequence ID" value="BDD00818.1"/>
    <property type="molecule type" value="Genomic_DNA"/>
</dbReference>
<dbReference type="InterPro" id="IPR037524">
    <property type="entry name" value="PA14/GLEYA"/>
</dbReference>
<dbReference type="Pfam" id="PF01915">
    <property type="entry name" value="Glyco_hydro_3_C"/>
    <property type="match status" value="1"/>
</dbReference>
<dbReference type="Pfam" id="PF14310">
    <property type="entry name" value="Fn3-like"/>
    <property type="match status" value="1"/>
</dbReference>
<keyword evidence="2 4" id="KW-0732">Signal</keyword>
<protein>
    <submittedName>
        <fullName evidence="6">Glucan 1,4-alpha-glucosidase</fullName>
    </submittedName>
</protein>
<evidence type="ECO:0000313" key="6">
    <source>
        <dbReference type="EMBL" id="BDD00818.1"/>
    </source>
</evidence>
<feature type="chain" id="PRO_5045077900" evidence="4">
    <location>
        <begin position="22"/>
        <end position="883"/>
    </location>
</feature>
<dbReference type="Gene3D" id="3.40.50.1700">
    <property type="entry name" value="Glycoside hydrolase family 3 C-terminal domain"/>
    <property type="match status" value="2"/>
</dbReference>
<evidence type="ECO:0000256" key="3">
    <source>
        <dbReference type="ARBA" id="ARBA00022801"/>
    </source>
</evidence>
<name>A0ABN6LC70_9BACT</name>
<sequence>MKTNIFYILAFFFALPLASQAQEVNGEVNWSFLDMNLPMEERVDILVNQMTLKEKTSQMIYTSPAISRLKVPEYNWWNESLHGVARAGYATVFPQSITVAAAWNEALVKEVATAISDEARAKHHEFVRGNQRGIYQGLNMWSPNVNIFRDPRWGRGHETYGEDPYLTSRLGYQYVTGLQGDDDKYLKLVATAKHYAVHSGPEKLRHEFDANVSDRDLYETYLPAFKTLVKDAKVYSVMGAYNLFRGKPCCANPYLHSILRDDWGFDGYIVSDCWAVRDFYTHQPTAKDAAEASAIAVRNGTNLNCGSAYAHLDEAIERGLLNEEDINISVKRIFLARFKMGMFDEADSYAYGRIPYSVNCSDEHNGLSRKAAQESIILLKNQAQTLPLKKNLKKIAVIGPNADNWEALVGNYHGLPKNPITVLEGIKNKVGHDVEVAYAEGSHLAEGISNLTVIPSAYFQTEDGQQGITGEYFNNRDWSGAPLYTRKDDNIDFYWEQNPPSSKMEDDNYSVKWTGYLVPPTTGDYRIGVWSMPKVILELDGEEIFKAGNPHHASYLEEKVHLQAGKRYKVTYFYSNHTGDGDAKMLWSMPNDQQLEQAVALAESSDVAVVVLGLSQRLEGEEGSNMPKGLEGFEEGDRTHLKLPQQQQELLKAVQATGKPTVLVLMTGSAVAINWAQENVPAIMQAGYPGQQGGNAIADVLFGDYNPAGRLPVTYYKSVDQLPAFTNYDMQGRTYRYFKGDALYDFGFGLSYTNFEYSDLKVANKITNGSTVAVEVTVTNTGAMDGDEVVQLYLTDKKASTLRPIRQLAAFERIHLKKGASQVVKFSLTPEQFSMINKKGDRVVEPGTFTINVGGRQPSTTGATSGSVQTSTRIVGKLLKIEK</sequence>
<feature type="domain" description="PA14" evidence="5">
    <location>
        <begin position="463"/>
        <end position="601"/>
    </location>
</feature>
<dbReference type="InterPro" id="IPR011658">
    <property type="entry name" value="PA14_dom"/>
</dbReference>
<dbReference type="SUPFAM" id="SSF52279">
    <property type="entry name" value="Beta-D-glucan exohydrolase, C-terminal domain"/>
    <property type="match status" value="1"/>
</dbReference>
<dbReference type="InterPro" id="IPR026891">
    <property type="entry name" value="Fn3-like"/>
</dbReference>
<organism evidence="6 7">
    <name type="scientific">Persicobacter psychrovividus</name>
    <dbReference type="NCBI Taxonomy" id="387638"/>
    <lineage>
        <taxon>Bacteria</taxon>
        <taxon>Pseudomonadati</taxon>
        <taxon>Bacteroidota</taxon>
        <taxon>Cytophagia</taxon>
        <taxon>Cytophagales</taxon>
        <taxon>Persicobacteraceae</taxon>
        <taxon>Persicobacter</taxon>
    </lineage>
</organism>
<dbReference type="RefSeq" id="WP_338398081.1">
    <property type="nucleotide sequence ID" value="NZ_AP025293.1"/>
</dbReference>
<evidence type="ECO:0000256" key="1">
    <source>
        <dbReference type="ARBA" id="ARBA00005336"/>
    </source>
</evidence>
<comment type="similarity">
    <text evidence="1">Belongs to the glycosyl hydrolase 3 family.</text>
</comment>
<dbReference type="SUPFAM" id="SSF56988">
    <property type="entry name" value="Anthrax protective antigen"/>
    <property type="match status" value="1"/>
</dbReference>
<accession>A0ABN6LC70</accession>
<dbReference type="InterPro" id="IPR044993">
    <property type="entry name" value="BXL"/>
</dbReference>
<dbReference type="InterPro" id="IPR013783">
    <property type="entry name" value="Ig-like_fold"/>
</dbReference>
<dbReference type="SMART" id="SM00758">
    <property type="entry name" value="PA14"/>
    <property type="match status" value="1"/>
</dbReference>
<dbReference type="InterPro" id="IPR036962">
    <property type="entry name" value="Glyco_hydro_3_N_sf"/>
</dbReference>
<evidence type="ECO:0000256" key="4">
    <source>
        <dbReference type="SAM" id="SignalP"/>
    </source>
</evidence>
<keyword evidence="6" id="KW-0614">Plasmid</keyword>
<feature type="signal peptide" evidence="4">
    <location>
        <begin position="1"/>
        <end position="21"/>
    </location>
</feature>
<dbReference type="InterPro" id="IPR002772">
    <property type="entry name" value="Glyco_hydro_3_C"/>
</dbReference>
<dbReference type="Proteomes" id="UP001354989">
    <property type="component" value="Plasmid pPP1"/>
</dbReference>
<dbReference type="Gene3D" id="2.60.40.10">
    <property type="entry name" value="Immunoglobulins"/>
    <property type="match status" value="1"/>
</dbReference>
<gene>
    <name evidence="6" type="ORF">PEPS_30980</name>
</gene>
<dbReference type="Pfam" id="PF00933">
    <property type="entry name" value="Glyco_hydro_3"/>
    <property type="match status" value="1"/>
</dbReference>
<evidence type="ECO:0000256" key="2">
    <source>
        <dbReference type="ARBA" id="ARBA00022729"/>
    </source>
</evidence>
<reference evidence="6 7" key="1">
    <citation type="submission" date="2021-12" db="EMBL/GenBank/DDBJ databases">
        <title>Genome sequencing of bacteria with rrn-lacking chromosome and rrn-plasmid.</title>
        <authorList>
            <person name="Anda M."/>
            <person name="Iwasaki W."/>
        </authorList>
    </citation>
    <scope>NUCLEOTIDE SEQUENCE [LARGE SCALE GENOMIC DNA]</scope>
    <source>
        <strain evidence="6 7">NBRC 101262</strain>
        <plasmid evidence="6 7">pPP1</plasmid>
    </source>
</reference>
<keyword evidence="3" id="KW-0378">Hydrolase</keyword>
<dbReference type="InterPro" id="IPR017853">
    <property type="entry name" value="GH"/>
</dbReference>
<dbReference type="InterPro" id="IPR036881">
    <property type="entry name" value="Glyco_hydro_3_C_sf"/>
</dbReference>
<dbReference type="SUPFAM" id="SSF51445">
    <property type="entry name" value="(Trans)glycosidases"/>
    <property type="match status" value="1"/>
</dbReference>